<evidence type="ECO:0000313" key="1">
    <source>
        <dbReference type="EMBL" id="TSK14837.1"/>
    </source>
</evidence>
<proteinExistence type="predicted"/>
<comment type="caution">
    <text evidence="1">The sequence shown here is derived from an EMBL/GenBank/DDBJ whole genome shotgun (WGS) entry which is preliminary data.</text>
</comment>
<dbReference type="AlphaFoldDB" id="A0A556TJB9"/>
<reference evidence="1 2" key="1">
    <citation type="journal article" date="2019" name="Genome Biol. Evol.">
        <title>Whole-Genome Sequencing of the Giant Devil Catfish, Bagarius yarrelli.</title>
        <authorList>
            <person name="Jiang W."/>
            <person name="Lv Y."/>
            <person name="Cheng L."/>
            <person name="Yang K."/>
            <person name="Chao B."/>
            <person name="Wang X."/>
            <person name="Li Y."/>
            <person name="Pan X."/>
            <person name="You X."/>
            <person name="Zhang Y."/>
            <person name="Yang J."/>
            <person name="Li J."/>
            <person name="Zhang X."/>
            <person name="Liu S."/>
            <person name="Sun C."/>
            <person name="Yang J."/>
            <person name="Shi Q."/>
        </authorList>
    </citation>
    <scope>NUCLEOTIDE SEQUENCE [LARGE SCALE GENOMIC DNA]</scope>
    <source>
        <strain evidence="1">JWS20170419001</strain>
        <tissue evidence="1">Muscle</tissue>
    </source>
</reference>
<accession>A0A556TJB9</accession>
<keyword evidence="2" id="KW-1185">Reference proteome</keyword>
<evidence type="ECO:0000313" key="2">
    <source>
        <dbReference type="Proteomes" id="UP000319801"/>
    </source>
</evidence>
<name>A0A556TJB9_BAGYA</name>
<gene>
    <name evidence="1" type="ORF">Baya_0820</name>
</gene>
<protein>
    <submittedName>
        <fullName evidence="1">Uncharacterized protein</fullName>
    </submittedName>
</protein>
<sequence length="128" mass="14439">MGPLPSGIPRTALYAEPQLWQDPCFWNSPSDLPERFRRYVPSSTTRAVFFRQRKKEDAMCLSASKKDDCVDTDCDFSSGKGNLDLQDELVLLFKPCTLMAHLIGKAYAFSREKAAALHAMAIMQVFQT</sequence>
<dbReference type="EMBL" id="VCAZ01000002">
    <property type="protein sequence ID" value="TSK14837.1"/>
    <property type="molecule type" value="Genomic_DNA"/>
</dbReference>
<organism evidence="1 2">
    <name type="scientific">Bagarius yarrelli</name>
    <name type="common">Goonch</name>
    <name type="synonym">Bagrus yarrelli</name>
    <dbReference type="NCBI Taxonomy" id="175774"/>
    <lineage>
        <taxon>Eukaryota</taxon>
        <taxon>Metazoa</taxon>
        <taxon>Chordata</taxon>
        <taxon>Craniata</taxon>
        <taxon>Vertebrata</taxon>
        <taxon>Euteleostomi</taxon>
        <taxon>Actinopterygii</taxon>
        <taxon>Neopterygii</taxon>
        <taxon>Teleostei</taxon>
        <taxon>Ostariophysi</taxon>
        <taxon>Siluriformes</taxon>
        <taxon>Sisoridae</taxon>
        <taxon>Sisorinae</taxon>
        <taxon>Bagarius</taxon>
    </lineage>
</organism>
<dbReference type="Proteomes" id="UP000319801">
    <property type="component" value="Unassembled WGS sequence"/>
</dbReference>